<dbReference type="InterPro" id="IPR036457">
    <property type="entry name" value="PPM-type-like_dom_sf"/>
</dbReference>
<protein>
    <submittedName>
        <fullName evidence="5">PP2C family protein-serine/threonine phosphatase</fullName>
    </submittedName>
</protein>
<keyword evidence="3" id="KW-0812">Transmembrane</keyword>
<dbReference type="Gene3D" id="3.60.40.10">
    <property type="entry name" value="PPM-type phosphatase domain"/>
    <property type="match status" value="1"/>
</dbReference>
<sequence>MEKVERGRKKENRGVNTEEKMERNALRLGLAFKFIAGLCVAGLLIMAGTAAVGVSTYWNSITRQYNEMAYQVARTASGYFSREELSRYADAVYRYCTGETGRDEIDAIAESERYLQIKGQLDGLRESMEANDIFVFVFDIDLLRNFDQEAYDKMEWNPIYYISDSYHVKEQQFSIGDESSVLKEYVKDCIQAYETGVHADNYFISEGEFGYNTSAMYPVVQDGRTVAFVGVEIPMSTLQGNVRSYLVRITLVGSLITLVLLAVVAWLLTRTLIAPVKQVAQAASLFTENRNMISDALRTIRTGDEVQMLAESVLKMEQDINAYIENLTRVTAEKERIGAELDVAARIQANMLPGIFPPFPDRKEIDIYATMTPAKEVGGDFYDFFLVDDDHLALVMADVSGKGVPAALFMVIAKTLLKNRAQMGVSPKEVLESVNNQLCENNESEMFVTVWLGVYQLSTGRLVAANAGHEYPAVRHAEGGFELLKDRHGFVLAGMENSRYREYELTLLPGEAIFVYTDGVAEATDTDNRLFGTDRMLLSLNRRPEATAQELLAQVKEDIDRFVGAAPQFDDITMLCLVNRNDTLMKKFPEREQPEKRLQKTEQPKTEGAGKEHV</sequence>
<keyword evidence="3" id="KW-0472">Membrane</keyword>
<dbReference type="GO" id="GO:0016791">
    <property type="term" value="F:phosphatase activity"/>
    <property type="evidence" value="ECO:0007669"/>
    <property type="project" value="TreeGrafter"/>
</dbReference>
<feature type="domain" description="PPM-type phosphatase" evidence="4">
    <location>
        <begin position="362"/>
        <end position="580"/>
    </location>
</feature>
<evidence type="ECO:0000259" key="4">
    <source>
        <dbReference type="SMART" id="SM00331"/>
    </source>
</evidence>
<name>A0A9D2NDN7_9FIRM</name>
<feature type="region of interest" description="Disordered" evidence="2">
    <location>
        <begin position="587"/>
        <end position="614"/>
    </location>
</feature>
<evidence type="ECO:0000256" key="1">
    <source>
        <dbReference type="ARBA" id="ARBA00022801"/>
    </source>
</evidence>
<accession>A0A9D2NDN7</accession>
<feature type="transmembrane region" description="Helical" evidence="3">
    <location>
        <begin position="245"/>
        <end position="268"/>
    </location>
</feature>
<evidence type="ECO:0000256" key="3">
    <source>
        <dbReference type="SAM" id="Phobius"/>
    </source>
</evidence>
<dbReference type="Gene3D" id="6.10.340.10">
    <property type="match status" value="1"/>
</dbReference>
<dbReference type="EMBL" id="DWWS01000013">
    <property type="protein sequence ID" value="HJC22554.1"/>
    <property type="molecule type" value="Genomic_DNA"/>
</dbReference>
<comment type="caution">
    <text evidence="5">The sequence shown here is derived from an EMBL/GenBank/DDBJ whole genome shotgun (WGS) entry which is preliminary data.</text>
</comment>
<evidence type="ECO:0000256" key="2">
    <source>
        <dbReference type="SAM" id="MobiDB-lite"/>
    </source>
</evidence>
<proteinExistence type="predicted"/>
<dbReference type="SUPFAM" id="SSF81606">
    <property type="entry name" value="PP2C-like"/>
    <property type="match status" value="1"/>
</dbReference>
<dbReference type="SMART" id="SM00331">
    <property type="entry name" value="PP2C_SIG"/>
    <property type="match status" value="1"/>
</dbReference>
<dbReference type="AlphaFoldDB" id="A0A9D2NDN7"/>
<reference evidence="5" key="1">
    <citation type="journal article" date="2021" name="PeerJ">
        <title>Extensive microbial diversity within the chicken gut microbiome revealed by metagenomics and culture.</title>
        <authorList>
            <person name="Gilroy R."/>
            <person name="Ravi A."/>
            <person name="Getino M."/>
            <person name="Pursley I."/>
            <person name="Horton D.L."/>
            <person name="Alikhan N.F."/>
            <person name="Baker D."/>
            <person name="Gharbi K."/>
            <person name="Hall N."/>
            <person name="Watson M."/>
            <person name="Adriaenssens E.M."/>
            <person name="Foster-Nyarko E."/>
            <person name="Jarju S."/>
            <person name="Secka A."/>
            <person name="Antonio M."/>
            <person name="Oren A."/>
            <person name="Chaudhuri R.R."/>
            <person name="La Ragione R."/>
            <person name="Hildebrand F."/>
            <person name="Pallen M.J."/>
        </authorList>
    </citation>
    <scope>NUCLEOTIDE SEQUENCE</scope>
    <source>
        <strain evidence="5">USAMLcec2-132</strain>
    </source>
</reference>
<dbReference type="Pfam" id="PF07228">
    <property type="entry name" value="SpoIIE"/>
    <property type="match status" value="1"/>
</dbReference>
<feature type="transmembrane region" description="Helical" evidence="3">
    <location>
        <begin position="30"/>
        <end position="58"/>
    </location>
</feature>
<keyword evidence="3" id="KW-1133">Transmembrane helix</keyword>
<evidence type="ECO:0000313" key="6">
    <source>
        <dbReference type="Proteomes" id="UP000823891"/>
    </source>
</evidence>
<dbReference type="Proteomes" id="UP000823891">
    <property type="component" value="Unassembled WGS sequence"/>
</dbReference>
<dbReference type="PANTHER" id="PTHR43156">
    <property type="entry name" value="STAGE II SPORULATION PROTEIN E-RELATED"/>
    <property type="match status" value="1"/>
</dbReference>
<gene>
    <name evidence="5" type="ORF">H9761_02475</name>
</gene>
<reference evidence="5" key="2">
    <citation type="submission" date="2021-04" db="EMBL/GenBank/DDBJ databases">
        <authorList>
            <person name="Gilroy R."/>
        </authorList>
    </citation>
    <scope>NUCLEOTIDE SEQUENCE</scope>
    <source>
        <strain evidence="5">USAMLcec2-132</strain>
    </source>
</reference>
<evidence type="ECO:0000313" key="5">
    <source>
        <dbReference type="EMBL" id="HJC22554.1"/>
    </source>
</evidence>
<dbReference type="InterPro" id="IPR001932">
    <property type="entry name" value="PPM-type_phosphatase-like_dom"/>
</dbReference>
<keyword evidence="1" id="KW-0378">Hydrolase</keyword>
<dbReference type="InterPro" id="IPR052016">
    <property type="entry name" value="Bact_Sigma-Reg"/>
</dbReference>
<organism evidence="5 6">
    <name type="scientific">Candidatus Eisenbergiella merdavium</name>
    <dbReference type="NCBI Taxonomy" id="2838551"/>
    <lineage>
        <taxon>Bacteria</taxon>
        <taxon>Bacillati</taxon>
        <taxon>Bacillota</taxon>
        <taxon>Clostridia</taxon>
        <taxon>Lachnospirales</taxon>
        <taxon>Lachnospiraceae</taxon>
        <taxon>Eisenbergiella</taxon>
    </lineage>
</organism>
<dbReference type="PANTHER" id="PTHR43156:SF2">
    <property type="entry name" value="STAGE II SPORULATION PROTEIN E"/>
    <property type="match status" value="1"/>
</dbReference>